<gene>
    <name evidence="2" type="ORF">RGQ29_030887</name>
</gene>
<accession>A0AAN7IHR8</accession>
<evidence type="ECO:0000259" key="1">
    <source>
        <dbReference type="Pfam" id="PF24925"/>
    </source>
</evidence>
<reference evidence="2 3" key="1">
    <citation type="journal article" date="2023" name="G3 (Bethesda)">
        <title>A haplotype-resolved chromosome-scale genome for Quercus rubra L. provides insights into the genetics of adaptive traits for red oak species.</title>
        <authorList>
            <person name="Kapoor B."/>
            <person name="Jenkins J."/>
            <person name="Schmutz J."/>
            <person name="Zhebentyayeva T."/>
            <person name="Kuelheim C."/>
            <person name="Coggeshall M."/>
            <person name="Heim C."/>
            <person name="Lasky J.R."/>
            <person name="Leites L."/>
            <person name="Islam-Faridi N."/>
            <person name="Romero-Severson J."/>
            <person name="DeLeo V.L."/>
            <person name="Lucas S.M."/>
            <person name="Lazic D."/>
            <person name="Gailing O."/>
            <person name="Carlson J."/>
            <person name="Staton M."/>
        </authorList>
    </citation>
    <scope>NUCLEOTIDE SEQUENCE [LARGE SCALE GENOMIC DNA]</scope>
    <source>
        <strain evidence="2">Pseudo-F2</strain>
    </source>
</reference>
<name>A0AAN7IHR8_QUERU</name>
<dbReference type="AlphaFoldDB" id="A0AAN7IHR8"/>
<dbReference type="PANTHER" id="PTHR33054:SF9">
    <property type="entry name" value="CCHC-TYPE DOMAIN-CONTAINING PROTEIN"/>
    <property type="match status" value="1"/>
</dbReference>
<sequence length="280" mass="32221">MFKTSQSKMLEVVDKMLSDLKVKTEGTSRNTTCTISKKGKEIVSDEHTDFDTVSSVSARNIFGNDFPEIKRFVGNPKPMSFIKNWYSKPTPPDMQFEERVFQTQFSVSADKLYEWNIDGLSEQEIINKMSHMSMVGIAYQNNHDLDQSEIVNLLVTGFSGTLRGWWDSYLTEDSKESIKNAVKKNDEGLPVFDESIGRGILDGVNTLIYTILKHFVGTPSNISSRVSDLLNNLRCPSMTDYRWYRDVFISRVMLRKDCHKPYWKERFIDGLPPIFAHKVK</sequence>
<dbReference type="PANTHER" id="PTHR33054">
    <property type="entry name" value="CCHC-TYPE DOMAIN-CONTAINING PROTEIN"/>
    <property type="match status" value="1"/>
</dbReference>
<feature type="domain" description="DUF7746" evidence="1">
    <location>
        <begin position="108"/>
        <end position="185"/>
    </location>
</feature>
<dbReference type="EMBL" id="JAXUIC010000009">
    <property type="protein sequence ID" value="KAK4572642.1"/>
    <property type="molecule type" value="Genomic_DNA"/>
</dbReference>
<proteinExistence type="predicted"/>
<keyword evidence="3" id="KW-1185">Reference proteome</keyword>
<evidence type="ECO:0000313" key="2">
    <source>
        <dbReference type="EMBL" id="KAK4572642.1"/>
    </source>
</evidence>
<dbReference type="InterPro" id="IPR056648">
    <property type="entry name" value="DUF7746"/>
</dbReference>
<comment type="caution">
    <text evidence="2">The sequence shown here is derived from an EMBL/GenBank/DDBJ whole genome shotgun (WGS) entry which is preliminary data.</text>
</comment>
<organism evidence="2 3">
    <name type="scientific">Quercus rubra</name>
    <name type="common">Northern red oak</name>
    <name type="synonym">Quercus borealis</name>
    <dbReference type="NCBI Taxonomy" id="3512"/>
    <lineage>
        <taxon>Eukaryota</taxon>
        <taxon>Viridiplantae</taxon>
        <taxon>Streptophyta</taxon>
        <taxon>Embryophyta</taxon>
        <taxon>Tracheophyta</taxon>
        <taxon>Spermatophyta</taxon>
        <taxon>Magnoliopsida</taxon>
        <taxon>eudicotyledons</taxon>
        <taxon>Gunneridae</taxon>
        <taxon>Pentapetalae</taxon>
        <taxon>rosids</taxon>
        <taxon>fabids</taxon>
        <taxon>Fagales</taxon>
        <taxon>Fagaceae</taxon>
        <taxon>Quercus</taxon>
    </lineage>
</organism>
<dbReference type="Proteomes" id="UP001324115">
    <property type="component" value="Unassembled WGS sequence"/>
</dbReference>
<protein>
    <recommendedName>
        <fullName evidence="1">DUF7746 domain-containing protein</fullName>
    </recommendedName>
</protein>
<dbReference type="Pfam" id="PF24925">
    <property type="entry name" value="DUF7746"/>
    <property type="match status" value="1"/>
</dbReference>
<evidence type="ECO:0000313" key="3">
    <source>
        <dbReference type="Proteomes" id="UP001324115"/>
    </source>
</evidence>